<dbReference type="InterPro" id="IPR006521">
    <property type="entry name" value="Tail_protein_I"/>
</dbReference>
<name>A0ABV6SBC2_9SPHN</name>
<sequence>MKTLLPHNAKADERAMEQAMQARIDLSNIGTLKNPLTCTASVLPFLASELAISHWDTAWSEAEKRQAVADATAFHKIKGTRAAVEEVLARHHGALDVVVWHEANPRRRPFTFEVRAPAAEIPASFLTQDRAEAIIRDVAAAKSLRDHFDFVQNIGLTSGMFVAAGGKSGTALRAD</sequence>
<dbReference type="Pfam" id="PF09684">
    <property type="entry name" value="Tail_P2_I"/>
    <property type="match status" value="1"/>
</dbReference>
<evidence type="ECO:0000313" key="1">
    <source>
        <dbReference type="EMBL" id="MFC0686556.1"/>
    </source>
</evidence>
<comment type="caution">
    <text evidence="1">The sequence shown here is derived from an EMBL/GenBank/DDBJ whole genome shotgun (WGS) entry which is preliminary data.</text>
</comment>
<organism evidence="1 2">
    <name type="scientific">Novosphingobium clariflavum</name>
    <dbReference type="NCBI Taxonomy" id="2029884"/>
    <lineage>
        <taxon>Bacteria</taxon>
        <taxon>Pseudomonadati</taxon>
        <taxon>Pseudomonadota</taxon>
        <taxon>Alphaproteobacteria</taxon>
        <taxon>Sphingomonadales</taxon>
        <taxon>Sphingomonadaceae</taxon>
        <taxon>Novosphingobium</taxon>
    </lineage>
</organism>
<keyword evidence="2" id="KW-1185">Reference proteome</keyword>
<feature type="non-terminal residue" evidence="1">
    <location>
        <position position="175"/>
    </location>
</feature>
<dbReference type="EMBL" id="JBHLTM010000071">
    <property type="protein sequence ID" value="MFC0686556.1"/>
    <property type="molecule type" value="Genomic_DNA"/>
</dbReference>
<reference evidence="1 2" key="1">
    <citation type="submission" date="2024-09" db="EMBL/GenBank/DDBJ databases">
        <authorList>
            <person name="Sun Q."/>
            <person name="Mori K."/>
        </authorList>
    </citation>
    <scope>NUCLEOTIDE SEQUENCE [LARGE SCALE GENOMIC DNA]</scope>
    <source>
        <strain evidence="1 2">CICC 11035S</strain>
    </source>
</reference>
<dbReference type="NCBIfam" id="TIGR01634">
    <property type="entry name" value="tail_P2_I"/>
    <property type="match status" value="1"/>
</dbReference>
<dbReference type="Proteomes" id="UP001589858">
    <property type="component" value="Unassembled WGS sequence"/>
</dbReference>
<proteinExistence type="predicted"/>
<accession>A0ABV6SBC2</accession>
<protein>
    <submittedName>
        <fullName evidence="1">Phage tail protein I</fullName>
    </submittedName>
</protein>
<evidence type="ECO:0000313" key="2">
    <source>
        <dbReference type="Proteomes" id="UP001589858"/>
    </source>
</evidence>
<gene>
    <name evidence="1" type="ORF">ACFFF8_18375</name>
</gene>
<dbReference type="RefSeq" id="WP_379489405.1">
    <property type="nucleotide sequence ID" value="NZ_JBHLTM010000071.1"/>
</dbReference>